<comment type="similarity">
    <text evidence="2 3">Belongs to the peptidase S26 family.</text>
</comment>
<dbReference type="Proteomes" id="UP000377595">
    <property type="component" value="Unassembled WGS sequence"/>
</dbReference>
<dbReference type="AlphaFoldDB" id="A0A5M3X8N9"/>
<evidence type="ECO:0000313" key="6">
    <source>
        <dbReference type="Proteomes" id="UP000377595"/>
    </source>
</evidence>
<protein>
    <recommendedName>
        <fullName evidence="3">Signal peptidase I</fullName>
        <ecNumber evidence="3">3.4.21.89</ecNumber>
    </recommendedName>
</protein>
<evidence type="ECO:0000256" key="1">
    <source>
        <dbReference type="ARBA" id="ARBA00004401"/>
    </source>
</evidence>
<comment type="subcellular location">
    <subcellularLocation>
        <location evidence="1">Cell membrane</location>
        <topology evidence="1">Single-pass type II membrane protein</topology>
    </subcellularLocation>
    <subcellularLocation>
        <location evidence="3">Membrane</location>
        <topology evidence="3">Single-pass type II membrane protein</topology>
    </subcellularLocation>
</comment>
<evidence type="ECO:0000259" key="4">
    <source>
        <dbReference type="Pfam" id="PF10502"/>
    </source>
</evidence>
<dbReference type="CDD" id="cd06530">
    <property type="entry name" value="S26_SPase_I"/>
    <property type="match status" value="1"/>
</dbReference>
<dbReference type="NCBIfam" id="TIGR02227">
    <property type="entry name" value="sigpep_I_bact"/>
    <property type="match status" value="1"/>
</dbReference>
<evidence type="ECO:0000256" key="3">
    <source>
        <dbReference type="RuleBase" id="RU362042"/>
    </source>
</evidence>
<dbReference type="GO" id="GO:0006465">
    <property type="term" value="P:signal peptide processing"/>
    <property type="evidence" value="ECO:0007669"/>
    <property type="project" value="InterPro"/>
</dbReference>
<proteinExistence type="inferred from homology"/>
<dbReference type="Pfam" id="PF10502">
    <property type="entry name" value="Peptidase_S26"/>
    <property type="match status" value="1"/>
</dbReference>
<dbReference type="PRINTS" id="PR00727">
    <property type="entry name" value="LEADERPTASE"/>
</dbReference>
<accession>A0A5M3X8N9</accession>
<dbReference type="InterPro" id="IPR000223">
    <property type="entry name" value="Pept_S26A_signal_pept_1"/>
</dbReference>
<dbReference type="InterPro" id="IPR019533">
    <property type="entry name" value="Peptidase_S26"/>
</dbReference>
<dbReference type="EC" id="3.4.21.89" evidence="3"/>
<sequence>MAAKPRDDFAPELGDVILFRAPESWDKDSVYISRVIGVPGVTIECCDDQGRIVLDGQPLEEPYIKEPPASLVTFGPLTVPKGRVWVQGDNRHLALDSRSHQAEDPTIPVSNIVGIADLTTVK</sequence>
<feature type="domain" description="Peptidase S26" evidence="4">
    <location>
        <begin position="10"/>
        <end position="118"/>
    </location>
</feature>
<gene>
    <name evidence="5" type="ORF">Aple_003650</name>
</gene>
<keyword evidence="3" id="KW-0378">Hydrolase</keyword>
<dbReference type="GO" id="GO:0005886">
    <property type="term" value="C:plasma membrane"/>
    <property type="evidence" value="ECO:0007669"/>
    <property type="project" value="UniProtKB-SubCell"/>
</dbReference>
<dbReference type="Gene3D" id="2.10.109.10">
    <property type="entry name" value="Umud Fragment, subunit A"/>
    <property type="match status" value="1"/>
</dbReference>
<evidence type="ECO:0000256" key="2">
    <source>
        <dbReference type="ARBA" id="ARBA00009370"/>
    </source>
</evidence>
<keyword evidence="6" id="KW-1185">Reference proteome</keyword>
<organism evidence="5 6">
    <name type="scientific">Acrocarpospora pleiomorpha</name>
    <dbReference type="NCBI Taxonomy" id="90975"/>
    <lineage>
        <taxon>Bacteria</taxon>
        <taxon>Bacillati</taxon>
        <taxon>Actinomycetota</taxon>
        <taxon>Actinomycetes</taxon>
        <taxon>Streptosporangiales</taxon>
        <taxon>Streptosporangiaceae</taxon>
        <taxon>Acrocarpospora</taxon>
    </lineage>
</organism>
<dbReference type="PANTHER" id="PTHR43390">
    <property type="entry name" value="SIGNAL PEPTIDASE I"/>
    <property type="match status" value="1"/>
</dbReference>
<dbReference type="GO" id="GO:0004252">
    <property type="term" value="F:serine-type endopeptidase activity"/>
    <property type="evidence" value="ECO:0007669"/>
    <property type="project" value="InterPro"/>
</dbReference>
<dbReference type="SUPFAM" id="SSF51306">
    <property type="entry name" value="LexA/Signal peptidase"/>
    <property type="match status" value="1"/>
</dbReference>
<dbReference type="GO" id="GO:0009003">
    <property type="term" value="F:signal peptidase activity"/>
    <property type="evidence" value="ECO:0007669"/>
    <property type="project" value="UniProtKB-EC"/>
</dbReference>
<reference evidence="5 6" key="1">
    <citation type="submission" date="2019-10" db="EMBL/GenBank/DDBJ databases">
        <title>Whole genome shotgun sequence of Acrocarpospora pleiomorpha NBRC 16267.</title>
        <authorList>
            <person name="Ichikawa N."/>
            <person name="Kimura A."/>
            <person name="Kitahashi Y."/>
            <person name="Komaki H."/>
            <person name="Oguchi A."/>
        </authorList>
    </citation>
    <scope>NUCLEOTIDE SEQUENCE [LARGE SCALE GENOMIC DNA]</scope>
    <source>
        <strain evidence="5 6">NBRC 16267</strain>
    </source>
</reference>
<dbReference type="EMBL" id="BLAF01000004">
    <property type="protein sequence ID" value="GES17470.1"/>
    <property type="molecule type" value="Genomic_DNA"/>
</dbReference>
<dbReference type="PANTHER" id="PTHR43390:SF1">
    <property type="entry name" value="CHLOROPLAST PROCESSING PEPTIDASE"/>
    <property type="match status" value="1"/>
</dbReference>
<keyword evidence="3" id="KW-0645">Protease</keyword>
<comment type="caution">
    <text evidence="5">The sequence shown here is derived from an EMBL/GenBank/DDBJ whole genome shotgun (WGS) entry which is preliminary data.</text>
</comment>
<name>A0A5M3X8N9_9ACTN</name>
<dbReference type="InterPro" id="IPR036286">
    <property type="entry name" value="LexA/Signal_pep-like_sf"/>
</dbReference>
<evidence type="ECO:0000313" key="5">
    <source>
        <dbReference type="EMBL" id="GES17470.1"/>
    </source>
</evidence>
<comment type="catalytic activity">
    <reaction evidence="3">
        <text>Cleavage of hydrophobic, N-terminal signal or leader sequences from secreted and periplasmic proteins.</text>
        <dbReference type="EC" id="3.4.21.89"/>
    </reaction>
</comment>